<sequence>MCGRFTQTKIRKEIIEQLNGIELPPLFQRRYNVAPTQRIAVIRQQNPSSAEESIWGFANPRSGAPIINARSETLTERPMFKHLIFTHRCLIPADGFYEWKGRQPYYFQTLEKKLFAFAGLWKDGRCVIITRAADRNMQGIHDRMPVILPPQLWNDWLLVPKEGKPKSTIVNLKLPEKPESLTMRPVSRRVNKVAYDDPACLEPGEIQTSLFPDEL</sequence>
<reference evidence="9 10" key="1">
    <citation type="journal article" date="2024" name="Appl. Environ. Microbiol.">
        <title>Pontiella agarivorans sp. nov., a novel marine anaerobic bacterium capable of degrading macroalgal polysaccharides and fixing nitrogen.</title>
        <authorList>
            <person name="Liu N."/>
            <person name="Kivenson V."/>
            <person name="Peng X."/>
            <person name="Cui Z."/>
            <person name="Lankiewicz T.S."/>
            <person name="Gosselin K.M."/>
            <person name="English C.J."/>
            <person name="Blair E.M."/>
            <person name="O'Malley M.A."/>
            <person name="Valentine D.L."/>
        </authorList>
    </citation>
    <scope>NUCLEOTIDE SEQUENCE [LARGE SCALE GENOMIC DNA]</scope>
    <source>
        <strain evidence="9 10">NLcol2</strain>
    </source>
</reference>
<dbReference type="Pfam" id="PF02586">
    <property type="entry name" value="SRAP"/>
    <property type="match status" value="1"/>
</dbReference>
<evidence type="ECO:0000313" key="9">
    <source>
        <dbReference type="EMBL" id="MDZ8119781.1"/>
    </source>
</evidence>
<protein>
    <recommendedName>
        <fullName evidence="8">Abasic site processing protein</fullName>
        <ecNumber evidence="8">3.4.-.-</ecNumber>
    </recommendedName>
</protein>
<keyword evidence="7" id="KW-0456">Lyase</keyword>
<evidence type="ECO:0000256" key="8">
    <source>
        <dbReference type="RuleBase" id="RU364100"/>
    </source>
</evidence>
<name>A0ABU5N020_9BACT</name>
<keyword evidence="6" id="KW-0238">DNA-binding</keyword>
<evidence type="ECO:0000313" key="10">
    <source>
        <dbReference type="Proteomes" id="UP001290861"/>
    </source>
</evidence>
<keyword evidence="10" id="KW-1185">Reference proteome</keyword>
<dbReference type="Gene3D" id="3.90.1680.10">
    <property type="entry name" value="SOS response associated peptidase-like"/>
    <property type="match status" value="1"/>
</dbReference>
<dbReference type="SUPFAM" id="SSF143081">
    <property type="entry name" value="BB1717-like"/>
    <property type="match status" value="1"/>
</dbReference>
<keyword evidence="4 8" id="KW-0378">Hydrolase</keyword>
<keyword evidence="5" id="KW-0190">Covalent protein-DNA linkage</keyword>
<comment type="caution">
    <text evidence="9">The sequence shown here is derived from an EMBL/GenBank/DDBJ whole genome shotgun (WGS) entry which is preliminary data.</text>
</comment>
<dbReference type="InterPro" id="IPR003738">
    <property type="entry name" value="SRAP"/>
</dbReference>
<dbReference type="Proteomes" id="UP001290861">
    <property type="component" value="Unassembled WGS sequence"/>
</dbReference>
<dbReference type="PANTHER" id="PTHR13604:SF0">
    <property type="entry name" value="ABASIC SITE PROCESSING PROTEIN HMCES"/>
    <property type="match status" value="1"/>
</dbReference>
<evidence type="ECO:0000256" key="5">
    <source>
        <dbReference type="ARBA" id="ARBA00023124"/>
    </source>
</evidence>
<evidence type="ECO:0000256" key="3">
    <source>
        <dbReference type="ARBA" id="ARBA00022763"/>
    </source>
</evidence>
<evidence type="ECO:0000256" key="1">
    <source>
        <dbReference type="ARBA" id="ARBA00008136"/>
    </source>
</evidence>
<keyword evidence="3" id="KW-0227">DNA damage</keyword>
<dbReference type="RefSeq" id="WP_322609563.1">
    <property type="nucleotide sequence ID" value="NZ_JARVCO010000012.1"/>
</dbReference>
<dbReference type="InterPro" id="IPR036590">
    <property type="entry name" value="SRAP-like"/>
</dbReference>
<dbReference type="EMBL" id="JARVCO010000012">
    <property type="protein sequence ID" value="MDZ8119781.1"/>
    <property type="molecule type" value="Genomic_DNA"/>
</dbReference>
<evidence type="ECO:0000256" key="4">
    <source>
        <dbReference type="ARBA" id="ARBA00022801"/>
    </source>
</evidence>
<evidence type="ECO:0000256" key="7">
    <source>
        <dbReference type="ARBA" id="ARBA00023239"/>
    </source>
</evidence>
<keyword evidence="2 8" id="KW-0645">Protease</keyword>
<organism evidence="9 10">
    <name type="scientific">Pontiella agarivorans</name>
    <dbReference type="NCBI Taxonomy" id="3038953"/>
    <lineage>
        <taxon>Bacteria</taxon>
        <taxon>Pseudomonadati</taxon>
        <taxon>Kiritimatiellota</taxon>
        <taxon>Kiritimatiellia</taxon>
        <taxon>Kiritimatiellales</taxon>
        <taxon>Pontiellaceae</taxon>
        <taxon>Pontiella</taxon>
    </lineage>
</organism>
<proteinExistence type="inferred from homology"/>
<comment type="similarity">
    <text evidence="1 8">Belongs to the SOS response-associated peptidase family.</text>
</comment>
<accession>A0ABU5N020</accession>
<evidence type="ECO:0000256" key="6">
    <source>
        <dbReference type="ARBA" id="ARBA00023125"/>
    </source>
</evidence>
<gene>
    <name evidence="9" type="ORF">P9H32_14220</name>
</gene>
<dbReference type="EC" id="3.4.-.-" evidence="8"/>
<evidence type="ECO:0000256" key="2">
    <source>
        <dbReference type="ARBA" id="ARBA00022670"/>
    </source>
</evidence>
<dbReference type="PANTHER" id="PTHR13604">
    <property type="entry name" value="DC12-RELATED"/>
    <property type="match status" value="1"/>
</dbReference>